<evidence type="ECO:0000259" key="1">
    <source>
        <dbReference type="Pfam" id="PF00117"/>
    </source>
</evidence>
<keyword evidence="3" id="KW-1185">Reference proteome</keyword>
<proteinExistence type="predicted"/>
<evidence type="ECO:0000313" key="2">
    <source>
        <dbReference type="EMBL" id="KKO70653.1"/>
    </source>
</evidence>
<dbReference type="RefSeq" id="WP_068374366.1">
    <property type="nucleotide sequence ID" value="NZ_LBNE01000013.1"/>
</dbReference>
<organism evidence="2 3">
    <name type="scientific">Kerstersia gyiorum</name>
    <dbReference type="NCBI Taxonomy" id="206506"/>
    <lineage>
        <taxon>Bacteria</taxon>
        <taxon>Pseudomonadati</taxon>
        <taxon>Pseudomonadota</taxon>
        <taxon>Betaproteobacteria</taxon>
        <taxon>Burkholderiales</taxon>
        <taxon>Alcaligenaceae</taxon>
        <taxon>Kerstersia</taxon>
    </lineage>
</organism>
<dbReference type="InterPro" id="IPR044992">
    <property type="entry name" value="ChyE-like"/>
</dbReference>
<dbReference type="Proteomes" id="UP000078084">
    <property type="component" value="Unassembled WGS sequence"/>
</dbReference>
<dbReference type="AlphaFoldDB" id="A0A171KP36"/>
<dbReference type="PANTHER" id="PTHR42695">
    <property type="entry name" value="GLUTAMINE AMIDOTRANSFERASE YLR126C-RELATED"/>
    <property type="match status" value="1"/>
</dbReference>
<dbReference type="EMBL" id="LBNE01000013">
    <property type="protein sequence ID" value="KKO70653.1"/>
    <property type="molecule type" value="Genomic_DNA"/>
</dbReference>
<feature type="domain" description="Glutamine amidotransferase" evidence="1">
    <location>
        <begin position="44"/>
        <end position="183"/>
    </location>
</feature>
<reference evidence="2 3" key="1">
    <citation type="submission" date="2015-04" db="EMBL/GenBank/DDBJ databases">
        <title>Genome sequence of Kerstersia gyiorum CG1.</title>
        <authorList>
            <person name="Greninger A.L."/>
            <person name="Kozyreva V."/>
            <person name="Chaturvedi V."/>
        </authorList>
    </citation>
    <scope>NUCLEOTIDE SEQUENCE [LARGE SCALE GENOMIC DNA]</scope>
    <source>
        <strain evidence="2 3">CG1</strain>
    </source>
</reference>
<dbReference type="SUPFAM" id="SSF52317">
    <property type="entry name" value="Class I glutamine amidotransferase-like"/>
    <property type="match status" value="1"/>
</dbReference>
<sequence>MKPVAIFQHTEVGAPGSVPAILDELGIPHRLISILDGDAVPARADAYAGMIFMGGYMSAHDPLPWLAEEMALIRQAASLRTPLSGHCLGSQIMAAALGGAVSRNPRPEIGWGRITATDDPQAEQWLGCHAGQSLLTFQWHGDTFSRLPPGARLIATNPHCAHQGYVLDGIHIGMQSHLEMTPALVQLSLERNGAQLERELAAGNPAVSSPSATLADLEDKTRTLRETLFTLYSQWVRHLHR</sequence>
<dbReference type="STRING" id="206506.AAV32_15430"/>
<dbReference type="GO" id="GO:0005829">
    <property type="term" value="C:cytosol"/>
    <property type="evidence" value="ECO:0007669"/>
    <property type="project" value="TreeGrafter"/>
</dbReference>
<dbReference type="InterPro" id="IPR017926">
    <property type="entry name" value="GATASE"/>
</dbReference>
<gene>
    <name evidence="2" type="ORF">AAV32_15430</name>
</gene>
<comment type="caution">
    <text evidence="2">The sequence shown here is derived from an EMBL/GenBank/DDBJ whole genome shotgun (WGS) entry which is preliminary data.</text>
</comment>
<dbReference type="Gene3D" id="3.40.50.880">
    <property type="match status" value="1"/>
</dbReference>
<dbReference type="PANTHER" id="PTHR42695:SF5">
    <property type="entry name" value="GLUTAMINE AMIDOTRANSFERASE YLR126C-RELATED"/>
    <property type="match status" value="1"/>
</dbReference>
<dbReference type="PROSITE" id="PS51273">
    <property type="entry name" value="GATASE_TYPE_1"/>
    <property type="match status" value="1"/>
</dbReference>
<accession>A0A171KP36</accession>
<dbReference type="CDD" id="cd01741">
    <property type="entry name" value="GATase1_1"/>
    <property type="match status" value="1"/>
</dbReference>
<dbReference type="Pfam" id="PF00117">
    <property type="entry name" value="GATase"/>
    <property type="match status" value="1"/>
</dbReference>
<protein>
    <recommendedName>
        <fullName evidence="1">Glutamine amidotransferase domain-containing protein</fullName>
    </recommendedName>
</protein>
<name>A0A171KP36_9BURK</name>
<dbReference type="InterPro" id="IPR029062">
    <property type="entry name" value="Class_I_gatase-like"/>
</dbReference>
<evidence type="ECO:0000313" key="3">
    <source>
        <dbReference type="Proteomes" id="UP000078084"/>
    </source>
</evidence>